<dbReference type="SUPFAM" id="SSF52317">
    <property type="entry name" value="Class I glutamine amidotransferase-like"/>
    <property type="match status" value="1"/>
</dbReference>
<dbReference type="EMBL" id="QGLP01000003">
    <property type="protein sequence ID" value="PXZ06830.1"/>
    <property type="molecule type" value="Genomic_DNA"/>
</dbReference>
<proteinExistence type="predicted"/>
<evidence type="ECO:0000313" key="3">
    <source>
        <dbReference type="Proteomes" id="UP000247483"/>
    </source>
</evidence>
<gene>
    <name evidence="2" type="ORF">DKK79_00395</name>
</gene>
<name>A0A2V4E0W6_9GAMM</name>
<dbReference type="Pfam" id="PF01965">
    <property type="entry name" value="DJ-1_PfpI"/>
    <property type="match status" value="1"/>
</dbReference>
<dbReference type="CDD" id="cd03135">
    <property type="entry name" value="GATase1_DJ-1"/>
    <property type="match status" value="1"/>
</dbReference>
<dbReference type="Gene3D" id="3.40.50.880">
    <property type="match status" value="1"/>
</dbReference>
<comment type="caution">
    <text evidence="2">The sequence shown here is derived from an EMBL/GenBank/DDBJ whole genome shotgun (WGS) entry which is preliminary data.</text>
</comment>
<dbReference type="Proteomes" id="UP000247483">
    <property type="component" value="Unassembled WGS sequence"/>
</dbReference>
<organism evidence="2 3">
    <name type="scientific">Gilliamella apicola</name>
    <dbReference type="NCBI Taxonomy" id="1196095"/>
    <lineage>
        <taxon>Bacteria</taxon>
        <taxon>Pseudomonadati</taxon>
        <taxon>Pseudomonadota</taxon>
        <taxon>Gammaproteobacteria</taxon>
        <taxon>Orbales</taxon>
        <taxon>Orbaceae</taxon>
        <taxon>Gilliamella</taxon>
    </lineage>
</organism>
<dbReference type="InterPro" id="IPR029062">
    <property type="entry name" value="Class_I_gatase-like"/>
</dbReference>
<dbReference type="PANTHER" id="PTHR48094">
    <property type="entry name" value="PROTEIN/NUCLEIC ACID DEGLYCASE DJ-1-RELATED"/>
    <property type="match status" value="1"/>
</dbReference>
<dbReference type="AlphaFoldDB" id="A0A2V4E0W6"/>
<dbReference type="GO" id="GO:0005737">
    <property type="term" value="C:cytoplasm"/>
    <property type="evidence" value="ECO:0007669"/>
    <property type="project" value="TreeGrafter"/>
</dbReference>
<accession>A0A2V4E0W6</accession>
<feature type="domain" description="DJ-1/PfpI" evidence="1">
    <location>
        <begin position="5"/>
        <end position="167"/>
    </location>
</feature>
<dbReference type="InterPro" id="IPR002818">
    <property type="entry name" value="DJ-1/PfpI"/>
</dbReference>
<sequence length="187" mass="20779">MHVPKIAILLAEGFEEAEAIIIYDALCRVKIDVDLLACQDDIKVKSYHGIEMRAHALLKNKLSTLYDAVILPGGPDGTVNLGNNANVIDFIKRHDKENKWICPICSAAAKVLSKNNLLNGRKYVCSGDLYKNVSDGIFVDQDVVCDANLFSGKGLGMAFKFAFTLAELLKLDKDEIRFQADHIYINY</sequence>
<evidence type="ECO:0000313" key="2">
    <source>
        <dbReference type="EMBL" id="PXZ06830.1"/>
    </source>
</evidence>
<dbReference type="InterPro" id="IPR050325">
    <property type="entry name" value="Prot/Nucl_acid_deglycase"/>
</dbReference>
<dbReference type="PANTHER" id="PTHR48094:SF12">
    <property type="entry name" value="PARKINSON DISEASE PROTEIN 7 HOMOLOG"/>
    <property type="match status" value="1"/>
</dbReference>
<reference evidence="2 3" key="1">
    <citation type="submission" date="2018-05" db="EMBL/GenBank/DDBJ databases">
        <title>Reference genomes for bee gut microbiota database.</title>
        <authorList>
            <person name="Ellegaard K.M."/>
        </authorList>
    </citation>
    <scope>NUCLEOTIDE SEQUENCE [LARGE SCALE GENOMIC DNA]</scope>
    <source>
        <strain evidence="2 3">ESL0177</strain>
    </source>
</reference>
<evidence type="ECO:0000259" key="1">
    <source>
        <dbReference type="Pfam" id="PF01965"/>
    </source>
</evidence>
<protein>
    <submittedName>
        <fullName evidence="2">DJ-1 family protein</fullName>
    </submittedName>
</protein>